<keyword evidence="5" id="KW-1133">Transmembrane helix</keyword>
<organism evidence="7 8">
    <name type="scientific">Desulfofustis glycolicus DSM 9705</name>
    <dbReference type="NCBI Taxonomy" id="1121409"/>
    <lineage>
        <taxon>Bacteria</taxon>
        <taxon>Pseudomonadati</taxon>
        <taxon>Thermodesulfobacteriota</taxon>
        <taxon>Desulfobulbia</taxon>
        <taxon>Desulfobulbales</taxon>
        <taxon>Desulfocapsaceae</taxon>
        <taxon>Desulfofustis</taxon>
    </lineage>
</organism>
<dbReference type="AlphaFoldDB" id="A0A1M5XS37"/>
<dbReference type="PANTHER" id="PTHR34584:SF1">
    <property type="entry name" value="NA(+)_H(+) ANTIPORTER SUBUNIT E1"/>
    <property type="match status" value="1"/>
</dbReference>
<name>A0A1M5XS37_9BACT</name>
<comment type="similarity">
    <text evidence="2">Belongs to the CPA3 antiporters (TC 2.A.63) subunit E family.</text>
</comment>
<keyword evidence="6" id="KW-0472">Membrane</keyword>
<dbReference type="Proteomes" id="UP000184139">
    <property type="component" value="Unassembled WGS sequence"/>
</dbReference>
<dbReference type="Pfam" id="PF01899">
    <property type="entry name" value="MNHE"/>
    <property type="match status" value="1"/>
</dbReference>
<keyword evidence="8" id="KW-1185">Reference proteome</keyword>
<protein>
    <submittedName>
        <fullName evidence="7">Multicomponent Na+:H+ antiporter subunit E</fullName>
    </submittedName>
</protein>
<accession>A0A1M5XS37</accession>
<evidence type="ECO:0000256" key="6">
    <source>
        <dbReference type="ARBA" id="ARBA00023136"/>
    </source>
</evidence>
<dbReference type="RefSeq" id="WP_073377715.1">
    <property type="nucleotide sequence ID" value="NZ_FQXS01000022.1"/>
</dbReference>
<evidence type="ECO:0000256" key="3">
    <source>
        <dbReference type="ARBA" id="ARBA00022475"/>
    </source>
</evidence>
<dbReference type="InterPro" id="IPR002758">
    <property type="entry name" value="Cation_antiport_E"/>
</dbReference>
<dbReference type="STRING" id="1121409.SAMN02745124_03312"/>
<dbReference type="PANTHER" id="PTHR34584">
    <property type="entry name" value="NA(+)/H(+) ANTIPORTER SUBUNIT E1"/>
    <property type="match status" value="1"/>
</dbReference>
<comment type="subcellular location">
    <subcellularLocation>
        <location evidence="1">Cell membrane</location>
        <topology evidence="1">Multi-pass membrane protein</topology>
    </subcellularLocation>
</comment>
<evidence type="ECO:0000313" key="8">
    <source>
        <dbReference type="Proteomes" id="UP000184139"/>
    </source>
</evidence>
<keyword evidence="4" id="KW-0812">Transmembrane</keyword>
<evidence type="ECO:0000256" key="4">
    <source>
        <dbReference type="ARBA" id="ARBA00022692"/>
    </source>
</evidence>
<evidence type="ECO:0000256" key="1">
    <source>
        <dbReference type="ARBA" id="ARBA00004651"/>
    </source>
</evidence>
<gene>
    <name evidence="7" type="ORF">SAMN02745124_03312</name>
</gene>
<sequence>MSLFALNIGFAVVFTTLLGRGTIPSFLFGFFVGYLALWLSQPLYHDTRYFKKLPKAINLIGFFLKELAISNLKVLWDIITPGHINRPGIIGVPLTACSDLEIFLVANLVSLTPGTLSVDVSQDRKILYVHIMFLDDVEQARRDIKNGLEKRVLEVLRS</sequence>
<evidence type="ECO:0000256" key="2">
    <source>
        <dbReference type="ARBA" id="ARBA00006228"/>
    </source>
</evidence>
<proteinExistence type="inferred from homology"/>
<evidence type="ECO:0000256" key="5">
    <source>
        <dbReference type="ARBA" id="ARBA00022989"/>
    </source>
</evidence>
<reference evidence="7 8" key="1">
    <citation type="submission" date="2016-11" db="EMBL/GenBank/DDBJ databases">
        <authorList>
            <person name="Jaros S."/>
            <person name="Januszkiewicz K."/>
            <person name="Wedrychowicz H."/>
        </authorList>
    </citation>
    <scope>NUCLEOTIDE SEQUENCE [LARGE SCALE GENOMIC DNA]</scope>
    <source>
        <strain evidence="7 8">DSM 9705</strain>
    </source>
</reference>
<dbReference type="PIRSF" id="PIRSF019239">
    <property type="entry name" value="MrpE"/>
    <property type="match status" value="1"/>
</dbReference>
<dbReference type="GO" id="GO:0008324">
    <property type="term" value="F:monoatomic cation transmembrane transporter activity"/>
    <property type="evidence" value="ECO:0007669"/>
    <property type="project" value="InterPro"/>
</dbReference>
<keyword evidence="3" id="KW-1003">Cell membrane</keyword>
<dbReference type="OrthoDB" id="9807187at2"/>
<dbReference type="EMBL" id="FQXS01000022">
    <property type="protein sequence ID" value="SHI02566.1"/>
    <property type="molecule type" value="Genomic_DNA"/>
</dbReference>
<evidence type="ECO:0000313" key="7">
    <source>
        <dbReference type="EMBL" id="SHI02566.1"/>
    </source>
</evidence>
<dbReference type="GO" id="GO:0005886">
    <property type="term" value="C:plasma membrane"/>
    <property type="evidence" value="ECO:0007669"/>
    <property type="project" value="UniProtKB-SubCell"/>
</dbReference>